<evidence type="ECO:0000313" key="1">
    <source>
        <dbReference type="Proteomes" id="UP000887574"/>
    </source>
</evidence>
<dbReference type="WBParaSite" id="jg12682">
    <property type="protein sequence ID" value="jg12682"/>
    <property type="gene ID" value="jg12682"/>
</dbReference>
<dbReference type="Proteomes" id="UP000887574">
    <property type="component" value="Unplaced"/>
</dbReference>
<sequence>MPLSYFIVQLKQEENLSRQLDSICVRHEANPPDAIRNARKKAVIKADNQIKGIVDRYSEVNQPLRNRLQFLRRVQIHLAKNYIVVAEEEEPIVVVDLIVEELDGDISMQE</sequence>
<organism evidence="1 2">
    <name type="scientific">Ditylenchus dipsaci</name>
    <dbReference type="NCBI Taxonomy" id="166011"/>
    <lineage>
        <taxon>Eukaryota</taxon>
        <taxon>Metazoa</taxon>
        <taxon>Ecdysozoa</taxon>
        <taxon>Nematoda</taxon>
        <taxon>Chromadorea</taxon>
        <taxon>Rhabditida</taxon>
        <taxon>Tylenchina</taxon>
        <taxon>Tylenchomorpha</taxon>
        <taxon>Sphaerularioidea</taxon>
        <taxon>Anguinidae</taxon>
        <taxon>Anguininae</taxon>
        <taxon>Ditylenchus</taxon>
    </lineage>
</organism>
<keyword evidence="1" id="KW-1185">Reference proteome</keyword>
<protein>
    <submittedName>
        <fullName evidence="2">Uncharacterized protein</fullName>
    </submittedName>
</protein>
<name>A0A915CV21_9BILA</name>
<evidence type="ECO:0000313" key="2">
    <source>
        <dbReference type="WBParaSite" id="jg12682"/>
    </source>
</evidence>
<proteinExistence type="predicted"/>
<accession>A0A915CV21</accession>
<dbReference type="AlphaFoldDB" id="A0A915CV21"/>
<reference evidence="2" key="1">
    <citation type="submission" date="2022-11" db="UniProtKB">
        <authorList>
            <consortium name="WormBaseParasite"/>
        </authorList>
    </citation>
    <scope>IDENTIFICATION</scope>
</reference>